<dbReference type="InterPro" id="IPR015517">
    <property type="entry name" value="dCMP_deaminase-rel"/>
</dbReference>
<dbReference type="PIRSF" id="PIRSF006019">
    <property type="entry name" value="dCMP_deaminase"/>
    <property type="match status" value="1"/>
</dbReference>
<proteinExistence type="inferred from homology"/>
<dbReference type="Pfam" id="PF00383">
    <property type="entry name" value="dCMP_cyt_deam_1"/>
    <property type="match status" value="1"/>
</dbReference>
<feature type="active site" description="Proton donor" evidence="5">
    <location>
        <position position="101"/>
    </location>
</feature>
<dbReference type="GO" id="GO:0008270">
    <property type="term" value="F:zinc ion binding"/>
    <property type="evidence" value="ECO:0007669"/>
    <property type="project" value="InterPro"/>
</dbReference>
<evidence type="ECO:0000256" key="1">
    <source>
        <dbReference type="ARBA" id="ARBA00006576"/>
    </source>
</evidence>
<dbReference type="GO" id="GO:0004132">
    <property type="term" value="F:dCMP deaminase activity"/>
    <property type="evidence" value="ECO:0007669"/>
    <property type="project" value="InterPro"/>
</dbReference>
<feature type="binding site" evidence="6">
    <location>
        <position position="99"/>
    </location>
    <ligand>
        <name>Zn(2+)</name>
        <dbReference type="ChEBI" id="CHEBI:29105"/>
        <note>catalytic</note>
    </ligand>
</feature>
<gene>
    <name evidence="8" type="primary">tadA_1</name>
    <name evidence="8" type="ORF">CPLFYP93_00184</name>
</gene>
<comment type="cofactor">
    <cofactor evidence="6">
        <name>Zn(2+)</name>
        <dbReference type="ChEBI" id="CHEBI:29105"/>
    </cofactor>
</comment>
<sequence length="169" mass="19340">MESITFKNNDLSEWDKTFLQSLSLYERHSKCAAKNVACILTKDNNILSIGINGTLQGKINCNELFRKNNNKWFKKDKNGEWINADNGEHSKWSLLNEIHAEMNAIKKASQNNGFNLGGATAYVSYSPCFNCAKMLVLFGIKRIVFREAYDDINEVSEFLKENEIEFIRG</sequence>
<comment type="similarity">
    <text evidence="1">Belongs to the cytidine and deoxycytidylate deaminase family.</text>
</comment>
<dbReference type="InterPro" id="IPR002125">
    <property type="entry name" value="CMP_dCMP_dom"/>
</dbReference>
<evidence type="ECO:0000256" key="5">
    <source>
        <dbReference type="PIRSR" id="PIRSR006019-1"/>
    </source>
</evidence>
<dbReference type="PROSITE" id="PS00903">
    <property type="entry name" value="CYT_DCMP_DEAMINASES_1"/>
    <property type="match status" value="1"/>
</dbReference>
<keyword evidence="2 6" id="KW-0479">Metal-binding</keyword>
<dbReference type="EC" id="3.5.4.33" evidence="8"/>
<evidence type="ECO:0000256" key="4">
    <source>
        <dbReference type="ARBA" id="ARBA00022833"/>
    </source>
</evidence>
<reference evidence="8" key="1">
    <citation type="submission" date="2019-11" db="EMBL/GenBank/DDBJ databases">
        <authorList>
            <person name="Feng L."/>
        </authorList>
    </citation>
    <scope>NUCLEOTIDE SEQUENCE</scope>
    <source>
        <strain evidence="8">CParaputrificumLFYP93</strain>
    </source>
</reference>
<dbReference type="InterPro" id="IPR016473">
    <property type="entry name" value="dCMP_deaminase"/>
</dbReference>
<evidence type="ECO:0000256" key="3">
    <source>
        <dbReference type="ARBA" id="ARBA00022801"/>
    </source>
</evidence>
<feature type="domain" description="CMP/dCMP-type deaminase" evidence="7">
    <location>
        <begin position="13"/>
        <end position="159"/>
    </location>
</feature>
<protein>
    <submittedName>
        <fullName evidence="8">tRNA-specific adenosine deaminase</fullName>
        <ecNumber evidence="8">3.5.4.33</ecNumber>
    </submittedName>
</protein>
<evidence type="ECO:0000256" key="6">
    <source>
        <dbReference type="PIRSR" id="PIRSR006019-2"/>
    </source>
</evidence>
<keyword evidence="3 8" id="KW-0378">Hydrolase</keyword>
<feature type="binding site" evidence="6">
    <location>
        <position position="128"/>
    </location>
    <ligand>
        <name>Zn(2+)</name>
        <dbReference type="ChEBI" id="CHEBI:29105"/>
        <note>catalytic</note>
    </ligand>
</feature>
<keyword evidence="4 6" id="KW-0862">Zinc</keyword>
<organism evidence="8">
    <name type="scientific">Clostridium paraputrificum</name>
    <dbReference type="NCBI Taxonomy" id="29363"/>
    <lineage>
        <taxon>Bacteria</taxon>
        <taxon>Bacillati</taxon>
        <taxon>Bacillota</taxon>
        <taxon>Clostridia</taxon>
        <taxon>Eubacteriales</taxon>
        <taxon>Clostridiaceae</taxon>
        <taxon>Clostridium</taxon>
    </lineage>
</organism>
<evidence type="ECO:0000256" key="2">
    <source>
        <dbReference type="ARBA" id="ARBA00022723"/>
    </source>
</evidence>
<evidence type="ECO:0000313" key="8">
    <source>
        <dbReference type="EMBL" id="VYT62648.1"/>
    </source>
</evidence>
<dbReference type="GO" id="GO:0005737">
    <property type="term" value="C:cytoplasm"/>
    <property type="evidence" value="ECO:0007669"/>
    <property type="project" value="TreeGrafter"/>
</dbReference>
<name>A0A6N2YAI7_9CLOT</name>
<accession>A0A6N2YAI7</accession>
<dbReference type="GO" id="GO:0006220">
    <property type="term" value="P:pyrimidine nucleotide metabolic process"/>
    <property type="evidence" value="ECO:0007669"/>
    <property type="project" value="InterPro"/>
</dbReference>
<dbReference type="PANTHER" id="PTHR11086">
    <property type="entry name" value="DEOXYCYTIDYLATE DEAMINASE-RELATED"/>
    <property type="match status" value="1"/>
</dbReference>
<dbReference type="SUPFAM" id="SSF53927">
    <property type="entry name" value="Cytidine deaminase-like"/>
    <property type="match status" value="1"/>
</dbReference>
<dbReference type="PANTHER" id="PTHR11086:SF18">
    <property type="entry name" value="DEOXYCYTIDYLATE DEAMINASE"/>
    <property type="match status" value="1"/>
</dbReference>
<dbReference type="GO" id="GO:0052717">
    <property type="term" value="F:tRNA-specific adenosine-34 deaminase activity"/>
    <property type="evidence" value="ECO:0007669"/>
    <property type="project" value="UniProtKB-EC"/>
</dbReference>
<dbReference type="RefSeq" id="WP_099313338.1">
    <property type="nucleotide sequence ID" value="NZ_CABHIH010000001.1"/>
</dbReference>
<dbReference type="EMBL" id="CACRTV010000007">
    <property type="protein sequence ID" value="VYT62648.1"/>
    <property type="molecule type" value="Genomic_DNA"/>
</dbReference>
<dbReference type="AlphaFoldDB" id="A0A6N2YAI7"/>
<dbReference type="InterPro" id="IPR016192">
    <property type="entry name" value="APOBEC/CMP_deaminase_Zn-bd"/>
</dbReference>
<feature type="binding site" evidence="6">
    <location>
        <position position="131"/>
    </location>
    <ligand>
        <name>Zn(2+)</name>
        <dbReference type="ChEBI" id="CHEBI:29105"/>
        <note>catalytic</note>
    </ligand>
</feature>
<dbReference type="Gene3D" id="3.40.140.10">
    <property type="entry name" value="Cytidine Deaminase, domain 2"/>
    <property type="match status" value="1"/>
</dbReference>
<dbReference type="PROSITE" id="PS51747">
    <property type="entry name" value="CYT_DCMP_DEAMINASES_2"/>
    <property type="match status" value="1"/>
</dbReference>
<dbReference type="InterPro" id="IPR016193">
    <property type="entry name" value="Cytidine_deaminase-like"/>
</dbReference>
<evidence type="ECO:0000259" key="7">
    <source>
        <dbReference type="PROSITE" id="PS51747"/>
    </source>
</evidence>